<sequence>MPSAPYSHAAYLYARSSENKPSILSSLHRAKMAPQDATSDSHSPDFDSRIDDGPMGIKYSVQAISQSQEGQLKLHVKYYKWLRICCPDFAVESVQITPRMREIVLANWDNISAGKTPGMVLHVNDASSPVVYFYDRFYGTLFKQSPEVKPLFRSSIIVQGKALISIVQTIANTTNCNNAIEKIVDLAYRHNKYGIKMGYYNALGIILLDALKECTGEPMWDAELATAWHSVYSFMMIAMAPILYHGTTEPTEKEKEMAKVGKFHHTMTIRRPVEVQPTGSAFTSVNPGACPVVGANTGQCPVPH</sequence>
<organism evidence="7 8">
    <name type="scientific">Aphanomyces stellatus</name>
    <dbReference type="NCBI Taxonomy" id="120398"/>
    <lineage>
        <taxon>Eukaryota</taxon>
        <taxon>Sar</taxon>
        <taxon>Stramenopiles</taxon>
        <taxon>Oomycota</taxon>
        <taxon>Saprolegniomycetes</taxon>
        <taxon>Saprolegniales</taxon>
        <taxon>Verrucalvaceae</taxon>
        <taxon>Aphanomyces</taxon>
    </lineage>
</organism>
<keyword evidence="8" id="KW-1185">Reference proteome</keyword>
<dbReference type="GO" id="GO:0046872">
    <property type="term" value="F:metal ion binding"/>
    <property type="evidence" value="ECO:0007669"/>
    <property type="project" value="UniProtKB-KW"/>
</dbReference>
<dbReference type="GO" id="GO:0008941">
    <property type="term" value="F:nitric oxide dioxygenase NAD(P)H activity"/>
    <property type="evidence" value="ECO:0007669"/>
    <property type="project" value="TreeGrafter"/>
</dbReference>
<proteinExistence type="inferred from homology"/>
<keyword evidence="4" id="KW-0561">Oxygen transport</keyword>
<dbReference type="SUPFAM" id="SSF46458">
    <property type="entry name" value="Globin-like"/>
    <property type="match status" value="1"/>
</dbReference>
<keyword evidence="3" id="KW-0408">Iron</keyword>
<evidence type="ECO:0000259" key="5">
    <source>
        <dbReference type="Pfam" id="PF00042"/>
    </source>
</evidence>
<reference evidence="7 8" key="1">
    <citation type="submission" date="2019-03" db="EMBL/GenBank/DDBJ databases">
        <authorList>
            <person name="Gaulin E."/>
            <person name="Dumas B."/>
        </authorList>
    </citation>
    <scope>NUCLEOTIDE SEQUENCE [LARGE SCALE GENOMIC DNA]</scope>
    <source>
        <strain evidence="7">CBS 568.67</strain>
    </source>
</reference>
<dbReference type="GO" id="GO:0020037">
    <property type="term" value="F:heme binding"/>
    <property type="evidence" value="ECO:0007669"/>
    <property type="project" value="InterPro"/>
</dbReference>
<keyword evidence="1 4" id="KW-0349">Heme</keyword>
<evidence type="ECO:0000256" key="3">
    <source>
        <dbReference type="ARBA" id="ARBA00023004"/>
    </source>
</evidence>
<evidence type="ECO:0000313" key="7">
    <source>
        <dbReference type="EMBL" id="VFT77283.1"/>
    </source>
</evidence>
<dbReference type="EMBL" id="VJMH01000002">
    <property type="protein sequence ID" value="KAF0720778.1"/>
    <property type="molecule type" value="Genomic_DNA"/>
</dbReference>
<accession>A0A485K6M4</accession>
<name>A0A485K6M4_9STRA</name>
<dbReference type="AlphaFoldDB" id="A0A485K6M4"/>
<gene>
    <name evidence="7" type="primary">Aste57867_57</name>
    <name evidence="6" type="ORF">As57867_000057</name>
    <name evidence="7" type="ORF">ASTE57867_57</name>
</gene>
<dbReference type="InterPro" id="IPR009050">
    <property type="entry name" value="Globin-like_sf"/>
</dbReference>
<dbReference type="Pfam" id="PF00042">
    <property type="entry name" value="Globin"/>
    <property type="match status" value="1"/>
</dbReference>
<dbReference type="GO" id="GO:0071949">
    <property type="term" value="F:FAD binding"/>
    <property type="evidence" value="ECO:0007669"/>
    <property type="project" value="TreeGrafter"/>
</dbReference>
<dbReference type="OrthoDB" id="436496at2759"/>
<evidence type="ECO:0000313" key="6">
    <source>
        <dbReference type="EMBL" id="KAF0720778.1"/>
    </source>
</evidence>
<protein>
    <submittedName>
        <fullName evidence="7">Aste57867_57 protein</fullName>
    </submittedName>
</protein>
<dbReference type="InterPro" id="IPR000971">
    <property type="entry name" value="Globin"/>
</dbReference>
<evidence type="ECO:0000256" key="2">
    <source>
        <dbReference type="ARBA" id="ARBA00022723"/>
    </source>
</evidence>
<dbReference type="GO" id="GO:0046210">
    <property type="term" value="P:nitric oxide catabolic process"/>
    <property type="evidence" value="ECO:0007669"/>
    <property type="project" value="TreeGrafter"/>
</dbReference>
<dbReference type="GO" id="GO:0019825">
    <property type="term" value="F:oxygen binding"/>
    <property type="evidence" value="ECO:0007669"/>
    <property type="project" value="InterPro"/>
</dbReference>
<comment type="similarity">
    <text evidence="4">Belongs to the globin family.</text>
</comment>
<keyword evidence="4" id="KW-0813">Transport</keyword>
<dbReference type="PANTHER" id="PTHR43396">
    <property type="entry name" value="FLAVOHEMOPROTEIN"/>
    <property type="match status" value="1"/>
</dbReference>
<feature type="domain" description="Globin" evidence="5">
    <location>
        <begin position="136"/>
        <end position="235"/>
    </location>
</feature>
<dbReference type="InterPro" id="IPR012292">
    <property type="entry name" value="Globin/Proto"/>
</dbReference>
<evidence type="ECO:0000256" key="4">
    <source>
        <dbReference type="RuleBase" id="RU000356"/>
    </source>
</evidence>
<dbReference type="GO" id="GO:0005344">
    <property type="term" value="F:oxygen carrier activity"/>
    <property type="evidence" value="ECO:0007669"/>
    <property type="project" value="UniProtKB-KW"/>
</dbReference>
<dbReference type="Gene3D" id="1.10.490.10">
    <property type="entry name" value="Globins"/>
    <property type="match status" value="1"/>
</dbReference>
<dbReference type="EMBL" id="CAADRA010000002">
    <property type="protein sequence ID" value="VFT77283.1"/>
    <property type="molecule type" value="Genomic_DNA"/>
</dbReference>
<dbReference type="Proteomes" id="UP000332933">
    <property type="component" value="Unassembled WGS sequence"/>
</dbReference>
<evidence type="ECO:0000256" key="1">
    <source>
        <dbReference type="ARBA" id="ARBA00022617"/>
    </source>
</evidence>
<evidence type="ECO:0000313" key="8">
    <source>
        <dbReference type="Proteomes" id="UP000332933"/>
    </source>
</evidence>
<dbReference type="GO" id="GO:0071500">
    <property type="term" value="P:cellular response to nitrosative stress"/>
    <property type="evidence" value="ECO:0007669"/>
    <property type="project" value="TreeGrafter"/>
</dbReference>
<reference evidence="6" key="2">
    <citation type="submission" date="2019-06" db="EMBL/GenBank/DDBJ databases">
        <title>Genomics analysis of Aphanomyces spp. identifies a new class of oomycete effector associated with host adaptation.</title>
        <authorList>
            <person name="Gaulin E."/>
        </authorList>
    </citation>
    <scope>NUCLEOTIDE SEQUENCE</scope>
    <source>
        <strain evidence="6">CBS 578.67</strain>
    </source>
</reference>
<dbReference type="PANTHER" id="PTHR43396:SF3">
    <property type="entry name" value="FLAVOHEMOPROTEIN"/>
    <property type="match status" value="1"/>
</dbReference>
<keyword evidence="2" id="KW-0479">Metal-binding</keyword>